<dbReference type="Pfam" id="PF08448">
    <property type="entry name" value="PAS_4"/>
    <property type="match status" value="1"/>
</dbReference>
<evidence type="ECO:0000313" key="5">
    <source>
        <dbReference type="Proteomes" id="UP001597183"/>
    </source>
</evidence>
<dbReference type="InterPro" id="IPR013656">
    <property type="entry name" value="PAS_4"/>
</dbReference>
<dbReference type="Pfam" id="PF13426">
    <property type="entry name" value="PAS_9"/>
    <property type="match status" value="1"/>
</dbReference>
<dbReference type="InterPro" id="IPR000160">
    <property type="entry name" value="GGDEF_dom"/>
</dbReference>
<dbReference type="Gene3D" id="3.30.450.40">
    <property type="match status" value="1"/>
</dbReference>
<dbReference type="SMART" id="SM00267">
    <property type="entry name" value="GGDEF"/>
    <property type="match status" value="1"/>
</dbReference>
<dbReference type="Pfam" id="PF00990">
    <property type="entry name" value="GGDEF"/>
    <property type="match status" value="1"/>
</dbReference>
<gene>
    <name evidence="4" type="ORF">ACFQ5G_02615</name>
</gene>
<dbReference type="Gene3D" id="3.20.20.450">
    <property type="entry name" value="EAL domain"/>
    <property type="match status" value="1"/>
</dbReference>
<dbReference type="InterPro" id="IPR001633">
    <property type="entry name" value="EAL_dom"/>
</dbReference>
<dbReference type="SMART" id="SM00052">
    <property type="entry name" value="EAL"/>
    <property type="match status" value="1"/>
</dbReference>
<reference evidence="5" key="1">
    <citation type="journal article" date="2019" name="Int. J. Syst. Evol. Microbiol.">
        <title>The Global Catalogue of Microorganisms (GCM) 10K type strain sequencing project: providing services to taxonomists for standard genome sequencing and annotation.</title>
        <authorList>
            <consortium name="The Broad Institute Genomics Platform"/>
            <consortium name="The Broad Institute Genome Sequencing Center for Infectious Disease"/>
            <person name="Wu L."/>
            <person name="Ma J."/>
        </authorList>
    </citation>
    <scope>NUCLEOTIDE SEQUENCE [LARGE SCALE GENOMIC DNA]</scope>
    <source>
        <strain evidence="5">CCM 7526</strain>
    </source>
</reference>
<dbReference type="PROSITE" id="PS50883">
    <property type="entry name" value="EAL"/>
    <property type="match status" value="1"/>
</dbReference>
<comment type="caution">
    <text evidence="4">The sequence shown here is derived from an EMBL/GenBank/DDBJ whole genome shotgun (WGS) entry which is preliminary data.</text>
</comment>
<dbReference type="PROSITE" id="PS50887">
    <property type="entry name" value="GGDEF"/>
    <property type="match status" value="1"/>
</dbReference>
<evidence type="ECO:0000313" key="4">
    <source>
        <dbReference type="EMBL" id="MFD1364231.1"/>
    </source>
</evidence>
<name>A0ABW4A0K3_9ACTN</name>
<dbReference type="NCBIfam" id="TIGR00229">
    <property type="entry name" value="sensory_box"/>
    <property type="match status" value="2"/>
</dbReference>
<proteinExistence type="predicted"/>
<dbReference type="SUPFAM" id="SSF55785">
    <property type="entry name" value="PYP-like sensor domain (PAS domain)"/>
    <property type="match status" value="2"/>
</dbReference>
<dbReference type="Pfam" id="PF00563">
    <property type="entry name" value="EAL"/>
    <property type="match status" value="1"/>
</dbReference>
<dbReference type="PANTHER" id="PTHR44757">
    <property type="entry name" value="DIGUANYLATE CYCLASE DGCP"/>
    <property type="match status" value="1"/>
</dbReference>
<dbReference type="InterPro" id="IPR052155">
    <property type="entry name" value="Biofilm_reg_signaling"/>
</dbReference>
<accession>A0ABW4A0K3</accession>
<dbReference type="InterPro" id="IPR000014">
    <property type="entry name" value="PAS"/>
</dbReference>
<dbReference type="SMART" id="SM00091">
    <property type="entry name" value="PAS"/>
    <property type="match status" value="2"/>
</dbReference>
<dbReference type="PROSITE" id="PS50112">
    <property type="entry name" value="PAS"/>
    <property type="match status" value="2"/>
</dbReference>
<feature type="domain" description="PAS" evidence="1">
    <location>
        <begin position="7"/>
        <end position="52"/>
    </location>
</feature>
<dbReference type="Gene3D" id="3.30.450.20">
    <property type="entry name" value="PAS domain"/>
    <property type="match status" value="2"/>
</dbReference>
<dbReference type="CDD" id="cd00130">
    <property type="entry name" value="PAS"/>
    <property type="match status" value="2"/>
</dbReference>
<dbReference type="CDD" id="cd01949">
    <property type="entry name" value="GGDEF"/>
    <property type="match status" value="1"/>
</dbReference>
<feature type="domain" description="GGDEF" evidence="3">
    <location>
        <begin position="444"/>
        <end position="583"/>
    </location>
</feature>
<organism evidence="4 5">
    <name type="scientific">Actinoplanes sichuanensis</name>
    <dbReference type="NCBI Taxonomy" id="512349"/>
    <lineage>
        <taxon>Bacteria</taxon>
        <taxon>Bacillati</taxon>
        <taxon>Actinomycetota</taxon>
        <taxon>Actinomycetes</taxon>
        <taxon>Micromonosporales</taxon>
        <taxon>Micromonosporaceae</taxon>
        <taxon>Actinoplanes</taxon>
    </lineage>
</organism>
<dbReference type="InterPro" id="IPR035965">
    <property type="entry name" value="PAS-like_dom_sf"/>
</dbReference>
<feature type="domain" description="EAL" evidence="2">
    <location>
        <begin position="592"/>
        <end position="848"/>
    </location>
</feature>
<protein>
    <submittedName>
        <fullName evidence="4">EAL domain-containing protein</fullName>
    </submittedName>
</protein>
<dbReference type="EMBL" id="JBHTMK010000004">
    <property type="protein sequence ID" value="MFD1364231.1"/>
    <property type="molecule type" value="Genomic_DNA"/>
</dbReference>
<dbReference type="SUPFAM" id="SSF141868">
    <property type="entry name" value="EAL domain-like"/>
    <property type="match status" value="1"/>
</dbReference>
<feature type="domain" description="PAS" evidence="1">
    <location>
        <begin position="124"/>
        <end position="171"/>
    </location>
</feature>
<dbReference type="PANTHER" id="PTHR44757:SF2">
    <property type="entry name" value="BIOFILM ARCHITECTURE MAINTENANCE PROTEIN MBAA"/>
    <property type="match status" value="1"/>
</dbReference>
<dbReference type="SUPFAM" id="SSF55073">
    <property type="entry name" value="Nucleotide cyclase"/>
    <property type="match status" value="1"/>
</dbReference>
<dbReference type="SUPFAM" id="SSF55781">
    <property type="entry name" value="GAF domain-like"/>
    <property type="match status" value="1"/>
</dbReference>
<sequence length="858" mass="91843">MSDDEGQARLFGSAFDHASAGMTLVDDSGIYLRVNRAYADFIGYTVEELVGRYFGDFTCTRDHDADVALVGDLISGVRSAILREKEYRHRDGRILPALVSSTLVRPIPGGRWQLLSTVDSLTEQHSAQRQLAEMSSTVDGIVTVDQAGRIVAWNQGAERLLGYTSADMLGQEFAVVVPVRVRQEYQAGLAQFVAGGSPLRGTTVEVPAVHADGRELLTELSLSTWAHDGHPRYTAILRDVTVQRRAQRAAALIRHAAVTANSADAFDDAAADVVREVCVRLQWRAGHAWISGSERAVWHVGEHGHDAACTLSECAARGDAGSMSEMPGDGVALIVTDLARLKPWGGSLAGCGIGAAVAVPVLTGGEAIGVLSFYLPADIATPDHDLLQALEQIGLALGRVVERQRTNETLAWQATHDPVTDLANRRLLLDHIRDSQQACRSVAAQSALLLINLDRFRLVNDALGYAVGDQVLRLVAERLRLAAGPGNLLARLSADEFVVLTELPTDPGNTVSAGLAHRLLQALGEPLTIGGHELRLRASIGIRPIHAGNLPPGLLPAAVLRDADAALRQAKRRGKDQVVVFDGALAGTAVRRVDDEIALARAITEEQLLVHYQPIIALDTGRPVGAEALVRWNRPGQGRVAPDRFIPLAEDTGLIIDLGRWVLRRACRDAARWTSEAPVMADASVSVNVSPRQLTHPRFIGDLDAALADSGLPARRLTLEITETALISEPEAVMETLHEIRIRGVQLALDDFGTGYSSLSYVQKLPATILKIDKSFVDPITGPGAGTSLSEVVIKLADATGLVTVAEGVENPEQASALRLLGCHRGQGYTWSRPIAQNELSQIAGALSIVSDVPGTAV</sequence>
<dbReference type="InterPro" id="IPR035919">
    <property type="entry name" value="EAL_sf"/>
</dbReference>
<evidence type="ECO:0000259" key="2">
    <source>
        <dbReference type="PROSITE" id="PS50883"/>
    </source>
</evidence>
<dbReference type="CDD" id="cd01948">
    <property type="entry name" value="EAL"/>
    <property type="match status" value="1"/>
</dbReference>
<dbReference type="InterPro" id="IPR029787">
    <property type="entry name" value="Nucleotide_cyclase"/>
</dbReference>
<dbReference type="NCBIfam" id="TIGR00254">
    <property type="entry name" value="GGDEF"/>
    <property type="match status" value="1"/>
</dbReference>
<dbReference type="RefSeq" id="WP_317793854.1">
    <property type="nucleotide sequence ID" value="NZ_AP028461.1"/>
</dbReference>
<dbReference type="Proteomes" id="UP001597183">
    <property type="component" value="Unassembled WGS sequence"/>
</dbReference>
<dbReference type="InterPro" id="IPR043128">
    <property type="entry name" value="Rev_trsase/Diguanyl_cyclase"/>
</dbReference>
<evidence type="ECO:0000259" key="3">
    <source>
        <dbReference type="PROSITE" id="PS50887"/>
    </source>
</evidence>
<keyword evidence="5" id="KW-1185">Reference proteome</keyword>
<dbReference type="InterPro" id="IPR029016">
    <property type="entry name" value="GAF-like_dom_sf"/>
</dbReference>
<evidence type="ECO:0000259" key="1">
    <source>
        <dbReference type="PROSITE" id="PS50112"/>
    </source>
</evidence>
<dbReference type="Gene3D" id="3.30.70.270">
    <property type="match status" value="1"/>
</dbReference>